<gene>
    <name evidence="1" type="ORF">SDC9_91852</name>
</gene>
<name>A0A644ZWS3_9ZZZZ</name>
<proteinExistence type="predicted"/>
<dbReference type="EMBL" id="VSSQ01010764">
    <property type="protein sequence ID" value="MPM45166.1"/>
    <property type="molecule type" value="Genomic_DNA"/>
</dbReference>
<comment type="caution">
    <text evidence="1">The sequence shown here is derived from an EMBL/GenBank/DDBJ whole genome shotgun (WGS) entry which is preliminary data.</text>
</comment>
<dbReference type="PANTHER" id="PTHR45737:SF6">
    <property type="entry name" value="VON WILLEBRAND FACTOR A DOMAIN-CONTAINING PROTEIN 5A"/>
    <property type="match status" value="1"/>
</dbReference>
<protein>
    <submittedName>
        <fullName evidence="1">Uncharacterized protein</fullName>
    </submittedName>
</protein>
<dbReference type="PANTHER" id="PTHR45737">
    <property type="entry name" value="VON WILLEBRAND FACTOR A DOMAIN-CONTAINING PROTEIN 5A"/>
    <property type="match status" value="1"/>
</dbReference>
<reference evidence="1" key="1">
    <citation type="submission" date="2019-08" db="EMBL/GenBank/DDBJ databases">
        <authorList>
            <person name="Kucharzyk K."/>
            <person name="Murdoch R.W."/>
            <person name="Higgins S."/>
            <person name="Loffler F."/>
        </authorList>
    </citation>
    <scope>NUCLEOTIDE SEQUENCE</scope>
</reference>
<accession>A0A644ZWS3</accession>
<evidence type="ECO:0000313" key="1">
    <source>
        <dbReference type="EMBL" id="MPM45166.1"/>
    </source>
</evidence>
<dbReference type="AlphaFoldDB" id="A0A644ZWS3"/>
<sequence>MESRIFHFGIDASVNTYFINKLARITYGKAEFINGKRRIENSVLKQFNRIRGLQITDIEIDWGNMKVEKTYPRTIEYMYDEEPFSIFAKVEGPLEGVVTLRGKVRNRRVQRRISLTNLDLEVNANLIEKVWYKKRLESLENRIVYERGEVFNSMKNKIIELSTKVGVISSETSFILLEELYEPVLGIAIRKFLPVKVQDVEDETTSTTPSLYYNHSLNGVSFNEEILSLDLREELLRILATQQLASGAFANSYEEEKYAKFMSTLKGILAFTLGKEDITIYKNLLDKALNYVIDNSEEEISNEEAILPFVYLTLKTALNKGIIKSEVREVFAYKCKDLEDILENRGIDVSKIEEEFINFITKNSEGQDTLNTLIDKTILKTK</sequence>
<organism evidence="1">
    <name type="scientific">bioreactor metagenome</name>
    <dbReference type="NCBI Taxonomy" id="1076179"/>
    <lineage>
        <taxon>unclassified sequences</taxon>
        <taxon>metagenomes</taxon>
        <taxon>ecological metagenomes</taxon>
    </lineage>
</organism>